<dbReference type="SUPFAM" id="SSF56672">
    <property type="entry name" value="DNA/RNA polymerases"/>
    <property type="match status" value="1"/>
</dbReference>
<evidence type="ECO:0000256" key="7">
    <source>
        <dbReference type="ARBA" id="ARBA00022918"/>
    </source>
</evidence>
<name>A0A3S3NEJ3_9ACAR</name>
<dbReference type="GO" id="GO:0003964">
    <property type="term" value="F:RNA-directed DNA polymerase activity"/>
    <property type="evidence" value="ECO:0007669"/>
    <property type="project" value="UniProtKB-KW"/>
</dbReference>
<dbReference type="InterPro" id="IPR041373">
    <property type="entry name" value="RT_RNaseH"/>
</dbReference>
<dbReference type="InterPro" id="IPR041588">
    <property type="entry name" value="Integrase_H2C2"/>
</dbReference>
<dbReference type="CDD" id="cd09274">
    <property type="entry name" value="RNase_HI_RT_Ty3"/>
    <property type="match status" value="1"/>
</dbReference>
<evidence type="ECO:0000256" key="3">
    <source>
        <dbReference type="ARBA" id="ARBA00022695"/>
    </source>
</evidence>
<dbReference type="PANTHER" id="PTHR37984:SF5">
    <property type="entry name" value="PROTEIN NYNRIN-LIKE"/>
    <property type="match status" value="1"/>
</dbReference>
<dbReference type="GO" id="GO:0003676">
    <property type="term" value="F:nucleic acid binding"/>
    <property type="evidence" value="ECO:0007669"/>
    <property type="project" value="InterPro"/>
</dbReference>
<dbReference type="FunFam" id="3.30.70.270:FF:000020">
    <property type="entry name" value="Transposon Tf2-6 polyprotein-like Protein"/>
    <property type="match status" value="1"/>
</dbReference>
<dbReference type="CDD" id="cd01647">
    <property type="entry name" value="RT_LTR"/>
    <property type="match status" value="1"/>
</dbReference>
<dbReference type="Pfam" id="PF17917">
    <property type="entry name" value="RT_RNaseH"/>
    <property type="match status" value="1"/>
</dbReference>
<feature type="domain" description="Reverse transcriptase" evidence="8">
    <location>
        <begin position="44"/>
        <end position="224"/>
    </location>
</feature>
<comment type="caution">
    <text evidence="10">The sequence shown here is derived from an EMBL/GenBank/DDBJ whole genome shotgun (WGS) entry which is preliminary data.</text>
</comment>
<evidence type="ECO:0000256" key="4">
    <source>
        <dbReference type="ARBA" id="ARBA00022722"/>
    </source>
</evidence>
<dbReference type="GO" id="GO:0015074">
    <property type="term" value="P:DNA integration"/>
    <property type="evidence" value="ECO:0007669"/>
    <property type="project" value="InterPro"/>
</dbReference>
<sequence>MKDVTPTNIIEVNIETKGPPIKRKMYRLPQAHRDPLRRILDELLAANIIRPSTSCYCAPILLVKKKSGDYRLVVDFRSLNQNILNDNCYPLPRIEDIIDLIIGAVVFSSLDCHSGFFTLPITEKDKYKTAFICPFGLFEFNRLPQGLKISPSNFQMMMDTALNEVRFDCAKAFIDDCLVHSKKREEHLRDLEKTLKCIEKANIKLRPSKCEFFKEKITFLGHVISKDGIEIGEDRVKAILDISEPKTVTQVKSFLGVLNYFKDHIKNLQLVAEPLTKLTRKGQEFTFGEKEKEAFDTLKQLLCSAPILSFYDPQLKTQLHTDGSSVGIGVTLIQVEKDTNKERVVSYYSRVLTSSEKNLSAIEIELLAIVEGIKRFKHYLTGTKIEIITDSNPLTFLMRTRNLNSRLCRWSLFIQEFDFDIVYRKGKNNNVCDFLSRYPVNDLMLISDIYSSETEEILNDFESPEFSLAESFLIDSFLFDLNNISELQAKDKYLCKIIDVLRGKETGKNKSLRKAALNYEMKNGKLYRVIIVDNEFKNVLAIPKSIVPLILRSIHDCILSGGHLGIRKTFERAKSRFHWNTMFNDIVKWIQSCPICQKVKPNSQKSGKLTPIKTGSRPFSRVGFILVATCYLTKYAVTKAVKNVTARDVAKFLMHDIILQYSAFETLISDNGVQFRSKIIEELNNLLKSEHKFTTPYQPSTSGQVERCNRQIMQLIRTYIDKDVVGC</sequence>
<evidence type="ECO:0000256" key="1">
    <source>
        <dbReference type="ARBA" id="ARBA00012493"/>
    </source>
</evidence>
<dbReference type="Pfam" id="PF00078">
    <property type="entry name" value="RVT_1"/>
    <property type="match status" value="1"/>
</dbReference>
<dbReference type="InterPro" id="IPR001584">
    <property type="entry name" value="Integrase_cat-core"/>
</dbReference>
<protein>
    <recommendedName>
        <fullName evidence="1">RNA-directed DNA polymerase</fullName>
        <ecNumber evidence="1">2.7.7.49</ecNumber>
    </recommendedName>
</protein>
<keyword evidence="7" id="KW-0695">RNA-directed DNA polymerase</keyword>
<dbReference type="Gene3D" id="1.10.340.70">
    <property type="match status" value="1"/>
</dbReference>
<dbReference type="OrthoDB" id="115435at2759"/>
<dbReference type="GO" id="GO:0042575">
    <property type="term" value="C:DNA polymerase complex"/>
    <property type="evidence" value="ECO:0007669"/>
    <property type="project" value="UniProtKB-ARBA"/>
</dbReference>
<dbReference type="AlphaFoldDB" id="A0A3S3NEJ3"/>
<organism evidence="10 11">
    <name type="scientific">Dinothrombium tinctorium</name>
    <dbReference type="NCBI Taxonomy" id="1965070"/>
    <lineage>
        <taxon>Eukaryota</taxon>
        <taxon>Metazoa</taxon>
        <taxon>Ecdysozoa</taxon>
        <taxon>Arthropoda</taxon>
        <taxon>Chelicerata</taxon>
        <taxon>Arachnida</taxon>
        <taxon>Acari</taxon>
        <taxon>Acariformes</taxon>
        <taxon>Trombidiformes</taxon>
        <taxon>Prostigmata</taxon>
        <taxon>Anystina</taxon>
        <taxon>Parasitengona</taxon>
        <taxon>Trombidioidea</taxon>
        <taxon>Trombidiidae</taxon>
        <taxon>Dinothrombium</taxon>
    </lineage>
</organism>
<gene>
    <name evidence="10" type="ORF">B4U79_06498</name>
</gene>
<dbReference type="EC" id="2.7.7.49" evidence="1"/>
<keyword evidence="2" id="KW-0808">Transferase</keyword>
<evidence type="ECO:0000259" key="9">
    <source>
        <dbReference type="PROSITE" id="PS50994"/>
    </source>
</evidence>
<dbReference type="PROSITE" id="PS50994">
    <property type="entry name" value="INTEGRASE"/>
    <property type="match status" value="1"/>
</dbReference>
<dbReference type="GO" id="GO:0016787">
    <property type="term" value="F:hydrolase activity"/>
    <property type="evidence" value="ECO:0007669"/>
    <property type="project" value="UniProtKB-KW"/>
</dbReference>
<accession>A0A3S3NEJ3</accession>
<dbReference type="InterPro" id="IPR043128">
    <property type="entry name" value="Rev_trsase/Diguanyl_cyclase"/>
</dbReference>
<evidence type="ECO:0000256" key="2">
    <source>
        <dbReference type="ARBA" id="ARBA00022679"/>
    </source>
</evidence>
<dbReference type="SUPFAM" id="SSF53098">
    <property type="entry name" value="Ribonuclease H-like"/>
    <property type="match status" value="1"/>
</dbReference>
<keyword evidence="5" id="KW-0255">Endonuclease</keyword>
<dbReference type="InterPro" id="IPR000477">
    <property type="entry name" value="RT_dom"/>
</dbReference>
<dbReference type="PANTHER" id="PTHR37984">
    <property type="entry name" value="PROTEIN CBG26694"/>
    <property type="match status" value="1"/>
</dbReference>
<dbReference type="Gene3D" id="3.30.420.10">
    <property type="entry name" value="Ribonuclease H-like superfamily/Ribonuclease H"/>
    <property type="match status" value="1"/>
</dbReference>
<evidence type="ECO:0000256" key="6">
    <source>
        <dbReference type="ARBA" id="ARBA00022801"/>
    </source>
</evidence>
<keyword evidence="3" id="KW-0548">Nucleotidyltransferase</keyword>
<reference evidence="10 11" key="1">
    <citation type="journal article" date="2018" name="Gigascience">
        <title>Genomes of trombidid mites reveal novel predicted allergens and laterally-transferred genes associated with secondary metabolism.</title>
        <authorList>
            <person name="Dong X."/>
            <person name="Chaisiri K."/>
            <person name="Xia D."/>
            <person name="Armstrong S.D."/>
            <person name="Fang Y."/>
            <person name="Donnelly M.J."/>
            <person name="Kadowaki T."/>
            <person name="McGarry J.W."/>
            <person name="Darby A.C."/>
            <person name="Makepeace B.L."/>
        </authorList>
    </citation>
    <scope>NUCLEOTIDE SEQUENCE [LARGE SCALE GENOMIC DNA]</scope>
    <source>
        <strain evidence="10">UoL-WK</strain>
    </source>
</reference>
<dbReference type="EMBL" id="NCKU01009938">
    <property type="protein sequence ID" value="RWS01061.1"/>
    <property type="molecule type" value="Genomic_DNA"/>
</dbReference>
<dbReference type="Gene3D" id="3.30.70.270">
    <property type="match status" value="2"/>
</dbReference>
<feature type="domain" description="Integrase catalytic" evidence="9">
    <location>
        <begin position="597"/>
        <end position="727"/>
    </location>
</feature>
<keyword evidence="4" id="KW-0540">Nuclease</keyword>
<dbReference type="Proteomes" id="UP000285301">
    <property type="component" value="Unassembled WGS sequence"/>
</dbReference>
<evidence type="ECO:0000256" key="5">
    <source>
        <dbReference type="ARBA" id="ARBA00022759"/>
    </source>
</evidence>
<dbReference type="InterPro" id="IPR012337">
    <property type="entry name" value="RNaseH-like_sf"/>
</dbReference>
<evidence type="ECO:0000313" key="11">
    <source>
        <dbReference type="Proteomes" id="UP000285301"/>
    </source>
</evidence>
<dbReference type="STRING" id="1965070.A0A3S3NEJ3"/>
<dbReference type="PROSITE" id="PS50878">
    <property type="entry name" value="RT_POL"/>
    <property type="match status" value="1"/>
</dbReference>
<evidence type="ECO:0000259" key="8">
    <source>
        <dbReference type="PROSITE" id="PS50878"/>
    </source>
</evidence>
<dbReference type="Gene3D" id="3.10.10.10">
    <property type="entry name" value="HIV Type 1 Reverse Transcriptase, subunit A, domain 1"/>
    <property type="match status" value="1"/>
</dbReference>
<dbReference type="GO" id="GO:0004519">
    <property type="term" value="F:endonuclease activity"/>
    <property type="evidence" value="ECO:0007669"/>
    <property type="project" value="UniProtKB-KW"/>
</dbReference>
<proteinExistence type="predicted"/>
<dbReference type="InterPro" id="IPR043502">
    <property type="entry name" value="DNA/RNA_pol_sf"/>
</dbReference>
<evidence type="ECO:0000313" key="10">
    <source>
        <dbReference type="EMBL" id="RWS01061.1"/>
    </source>
</evidence>
<keyword evidence="6" id="KW-0378">Hydrolase</keyword>
<dbReference type="FunFam" id="1.10.340.70:FF:000001">
    <property type="entry name" value="Retrovirus-related Pol polyprotein from transposon gypsy-like Protein"/>
    <property type="match status" value="1"/>
</dbReference>
<keyword evidence="11" id="KW-1185">Reference proteome</keyword>
<feature type="non-terminal residue" evidence="10">
    <location>
        <position position="727"/>
    </location>
</feature>
<dbReference type="Pfam" id="PF17921">
    <property type="entry name" value="Integrase_H2C2"/>
    <property type="match status" value="1"/>
</dbReference>
<dbReference type="InterPro" id="IPR036397">
    <property type="entry name" value="RNaseH_sf"/>
</dbReference>
<dbReference type="InterPro" id="IPR050951">
    <property type="entry name" value="Retrovirus_Pol_polyprotein"/>
</dbReference>